<evidence type="ECO:0000313" key="13">
    <source>
        <dbReference type="Proteomes" id="UP000061489"/>
    </source>
</evidence>
<sequence>MRPTQGLIKAGLLLVAVVTAGLILLFALPQQPITQLAMGEATSNTAPAVRISLAPQQEPEPEAPPEQPSEPEPQPKPEPEPEPKPAPKPEPEPEPEPKPEPAPEPPAETSPPESSVTTATDISESTEPQNQQVQLEAGSSARIDEYLNQLSRHLSQHYQYPRRARRLGQEGTPLVVFSFDREGELLELHLKTGSGHQLLDDAALEMLRDAEPLPAVPARMNGQSFSYALPVRFRLR</sequence>
<dbReference type="GO" id="GO:0098797">
    <property type="term" value="C:plasma membrane protein complex"/>
    <property type="evidence" value="ECO:0007669"/>
    <property type="project" value="TreeGrafter"/>
</dbReference>
<dbReference type="InterPro" id="IPR006260">
    <property type="entry name" value="TonB/TolA_C"/>
</dbReference>
<dbReference type="RefSeq" id="WP_041339939.1">
    <property type="nucleotide sequence ID" value="NZ_CP007151.1"/>
</dbReference>
<accession>W5YHF7</accession>
<keyword evidence="3" id="KW-0813">Transport</keyword>
<keyword evidence="13" id="KW-1185">Reference proteome</keyword>
<dbReference type="GO" id="GO:0031992">
    <property type="term" value="F:energy transducer activity"/>
    <property type="evidence" value="ECO:0007669"/>
    <property type="project" value="TreeGrafter"/>
</dbReference>
<evidence type="ECO:0000256" key="7">
    <source>
        <dbReference type="ARBA" id="ARBA00022927"/>
    </source>
</evidence>
<reference evidence="12 13" key="1">
    <citation type="journal article" date="2014" name="Genome Announc.">
        <title>Draft Genome Sequences of Marinobacter similis A3d10T and Marinobacter salarius R9SW1T.</title>
        <authorList>
            <person name="Ivanova E.P."/>
            <person name="Ng H.J."/>
            <person name="Webb H.K."/>
            <person name="Feng G."/>
            <person name="Oshima K."/>
            <person name="Hattori M."/>
            <person name="Ohkuma M."/>
            <person name="Sergeev A.F."/>
            <person name="Mikhailov V.V."/>
            <person name="Crawford R.J."/>
            <person name="Sawabe T."/>
        </authorList>
    </citation>
    <scope>NUCLEOTIDE SEQUENCE [LARGE SCALE GENOMIC DNA]</scope>
    <source>
        <strain evidence="12 13">A3d10</strain>
    </source>
</reference>
<comment type="similarity">
    <text evidence="2">Belongs to the TonB family.</text>
</comment>
<dbReference type="EMBL" id="CP007151">
    <property type="protein sequence ID" value="AHI28521.1"/>
    <property type="molecule type" value="Genomic_DNA"/>
</dbReference>
<dbReference type="NCBIfam" id="TIGR01352">
    <property type="entry name" value="tonB_Cterm"/>
    <property type="match status" value="1"/>
</dbReference>
<dbReference type="Proteomes" id="UP000061489">
    <property type="component" value="Chromosome"/>
</dbReference>
<dbReference type="GO" id="GO:0015031">
    <property type="term" value="P:protein transport"/>
    <property type="evidence" value="ECO:0007669"/>
    <property type="project" value="UniProtKB-KW"/>
</dbReference>
<dbReference type="AlphaFoldDB" id="W5YHF7"/>
<dbReference type="HOGENOM" id="CLU_076333_3_0_6"/>
<name>W5YHF7_9GAMM</name>
<evidence type="ECO:0000256" key="1">
    <source>
        <dbReference type="ARBA" id="ARBA00004383"/>
    </source>
</evidence>
<evidence type="ECO:0000256" key="3">
    <source>
        <dbReference type="ARBA" id="ARBA00022448"/>
    </source>
</evidence>
<dbReference type="SUPFAM" id="SSF74653">
    <property type="entry name" value="TolA/TonB C-terminal domain"/>
    <property type="match status" value="1"/>
</dbReference>
<dbReference type="Gene3D" id="3.30.1150.10">
    <property type="match status" value="1"/>
</dbReference>
<keyword evidence="9" id="KW-0472">Membrane</keyword>
<dbReference type="KEGG" id="msx:AU14_07595"/>
<dbReference type="InterPro" id="IPR051045">
    <property type="entry name" value="TonB-dependent_transducer"/>
</dbReference>
<gene>
    <name evidence="12" type="ORF">AU14_07595</name>
</gene>
<dbReference type="PANTHER" id="PTHR33446">
    <property type="entry name" value="PROTEIN TONB-RELATED"/>
    <property type="match status" value="1"/>
</dbReference>
<evidence type="ECO:0000256" key="5">
    <source>
        <dbReference type="ARBA" id="ARBA00022519"/>
    </source>
</evidence>
<keyword evidence="5" id="KW-0997">Cell inner membrane</keyword>
<feature type="compositionally biased region" description="Polar residues" evidence="10">
    <location>
        <begin position="116"/>
        <end position="134"/>
    </location>
</feature>
<evidence type="ECO:0000256" key="8">
    <source>
        <dbReference type="ARBA" id="ARBA00022989"/>
    </source>
</evidence>
<dbReference type="PROSITE" id="PS52015">
    <property type="entry name" value="TONB_CTD"/>
    <property type="match status" value="1"/>
</dbReference>
<comment type="subcellular location">
    <subcellularLocation>
        <location evidence="1">Cell inner membrane</location>
        <topology evidence="1">Single-pass membrane protein</topology>
        <orientation evidence="1">Periplasmic side</orientation>
    </subcellularLocation>
</comment>
<dbReference type="PANTHER" id="PTHR33446:SF2">
    <property type="entry name" value="PROTEIN TONB"/>
    <property type="match status" value="1"/>
</dbReference>
<evidence type="ECO:0000256" key="9">
    <source>
        <dbReference type="ARBA" id="ARBA00023136"/>
    </source>
</evidence>
<feature type="domain" description="TonB C-terminal" evidence="11">
    <location>
        <begin position="145"/>
        <end position="236"/>
    </location>
</feature>
<keyword evidence="4" id="KW-1003">Cell membrane</keyword>
<proteinExistence type="inferred from homology"/>
<dbReference type="OrthoDB" id="6077935at2"/>
<keyword evidence="7" id="KW-0653">Protein transport</keyword>
<feature type="region of interest" description="Disordered" evidence="10">
    <location>
        <begin position="53"/>
        <end position="136"/>
    </location>
</feature>
<evidence type="ECO:0000256" key="2">
    <source>
        <dbReference type="ARBA" id="ARBA00006555"/>
    </source>
</evidence>
<keyword evidence="6" id="KW-0812">Transmembrane</keyword>
<dbReference type="GO" id="GO:0055085">
    <property type="term" value="P:transmembrane transport"/>
    <property type="evidence" value="ECO:0007669"/>
    <property type="project" value="InterPro"/>
</dbReference>
<dbReference type="STRING" id="1420916.AU14_07595"/>
<keyword evidence="8" id="KW-1133">Transmembrane helix</keyword>
<feature type="compositionally biased region" description="Basic and acidic residues" evidence="10">
    <location>
        <begin position="73"/>
        <end position="101"/>
    </location>
</feature>
<organism evidence="12 13">
    <name type="scientific">Marinobacter similis</name>
    <dbReference type="NCBI Taxonomy" id="1420916"/>
    <lineage>
        <taxon>Bacteria</taxon>
        <taxon>Pseudomonadati</taxon>
        <taxon>Pseudomonadota</taxon>
        <taxon>Gammaproteobacteria</taxon>
        <taxon>Pseudomonadales</taxon>
        <taxon>Marinobacteraceae</taxon>
        <taxon>Marinobacter</taxon>
    </lineage>
</organism>
<evidence type="ECO:0000313" key="12">
    <source>
        <dbReference type="EMBL" id="AHI28521.1"/>
    </source>
</evidence>
<evidence type="ECO:0000256" key="6">
    <source>
        <dbReference type="ARBA" id="ARBA00022692"/>
    </source>
</evidence>
<protein>
    <submittedName>
        <fullName evidence="12">Cell envelope biogenesis protein TonB</fullName>
    </submittedName>
</protein>
<evidence type="ECO:0000256" key="10">
    <source>
        <dbReference type="SAM" id="MobiDB-lite"/>
    </source>
</evidence>
<feature type="compositionally biased region" description="Pro residues" evidence="10">
    <location>
        <begin position="62"/>
        <end position="72"/>
    </location>
</feature>
<dbReference type="Pfam" id="PF03544">
    <property type="entry name" value="TonB_C"/>
    <property type="match status" value="1"/>
</dbReference>
<dbReference type="InterPro" id="IPR037682">
    <property type="entry name" value="TonB_C"/>
</dbReference>
<evidence type="ECO:0000259" key="11">
    <source>
        <dbReference type="PROSITE" id="PS52015"/>
    </source>
</evidence>
<evidence type="ECO:0000256" key="4">
    <source>
        <dbReference type="ARBA" id="ARBA00022475"/>
    </source>
</evidence>